<dbReference type="FunCoup" id="A0A0K0IPM1">
    <property type="interactions" value="61"/>
</dbReference>
<dbReference type="AlphaFoldDB" id="A0A0K0IPM1"/>
<organism evidence="4 5">
    <name type="scientific">Brugia malayi</name>
    <name type="common">Filarial nematode worm</name>
    <dbReference type="NCBI Taxonomy" id="6279"/>
    <lineage>
        <taxon>Eukaryota</taxon>
        <taxon>Metazoa</taxon>
        <taxon>Ecdysozoa</taxon>
        <taxon>Nematoda</taxon>
        <taxon>Chromadorea</taxon>
        <taxon>Rhabditida</taxon>
        <taxon>Spirurina</taxon>
        <taxon>Spiruromorpha</taxon>
        <taxon>Filarioidea</taxon>
        <taxon>Onchocercidae</taxon>
        <taxon>Brugia</taxon>
    </lineage>
</organism>
<keyword evidence="4" id="KW-1185">Reference proteome</keyword>
<dbReference type="EMBL" id="CAAKNF010000192">
    <property type="protein sequence ID" value="VIO91691.1"/>
    <property type="molecule type" value="Genomic_DNA"/>
</dbReference>
<dbReference type="CDD" id="cd00754">
    <property type="entry name" value="Ubl_MoaD"/>
    <property type="match status" value="1"/>
</dbReference>
<protein>
    <submittedName>
        <fullName evidence="2">Bm10818</fullName>
    </submittedName>
    <submittedName>
        <fullName evidence="5">Molybdopterin synthase sulfur carrier subunit</fullName>
    </submittedName>
</protein>
<reference evidence="5" key="4">
    <citation type="submission" date="2019-12" db="UniProtKB">
        <authorList>
            <consortium name="WormBaseParasite"/>
        </authorList>
    </citation>
    <scope>IDENTIFICATION</scope>
</reference>
<evidence type="ECO:0000313" key="4">
    <source>
        <dbReference type="Proteomes" id="UP000006672"/>
    </source>
</evidence>
<dbReference type="RefSeq" id="XP_001900570.2">
    <property type="nucleotide sequence ID" value="XM_001900535.2"/>
</dbReference>
<accession>A0A0K0IPM1</accession>
<sequence length="89" mass="9967">MMAAVPVRFVLFGEARELVNLSERNVNVPNMLNCRQLRQLIFHEIFKDLSPIEDCCILALNQEYVDDHNGTFTIAAHSEIAVIPPISGG</sequence>
<dbReference type="KEGG" id="bmy:BM_BM10818"/>
<dbReference type="PANTHER" id="PTHR33359">
    <property type="entry name" value="MOLYBDOPTERIN SYNTHASE SULFUR CARRIER SUBUNIT"/>
    <property type="match status" value="1"/>
</dbReference>
<reference evidence="2 4" key="1">
    <citation type="journal article" date="2007" name="Science">
        <title>Draft genome of the filarial nematode parasite Brugia malayi.</title>
        <authorList>
            <person name="Ghedin E."/>
            <person name="Wang S."/>
            <person name="Spiro D."/>
            <person name="Caler E."/>
            <person name="Zhao Q."/>
            <person name="Crabtree J."/>
            <person name="Allen J.E."/>
            <person name="Delcher A.L."/>
            <person name="Guiliano D.B."/>
            <person name="Miranda-Saavedra D."/>
            <person name="Angiuoli S.V."/>
            <person name="Creasy T."/>
            <person name="Amedeo P."/>
            <person name="Haas B."/>
            <person name="El-Sayed N.M."/>
            <person name="Wortman J.R."/>
            <person name="Feldblyum T."/>
            <person name="Tallon L."/>
            <person name="Schatz M."/>
            <person name="Shumway M."/>
            <person name="Koo H."/>
            <person name="Salzberg S.L."/>
            <person name="Schobel S."/>
            <person name="Pertea M."/>
            <person name="Pop M."/>
            <person name="White O."/>
            <person name="Barton G.J."/>
            <person name="Carlow C.K."/>
            <person name="Crawford M.J."/>
            <person name="Daub J."/>
            <person name="Dimmic M.W."/>
            <person name="Estes C.F."/>
            <person name="Foster J.M."/>
            <person name="Ganatra M."/>
            <person name="Gregory W.F."/>
            <person name="Johnson N.M."/>
            <person name="Jin J."/>
            <person name="Komuniecki R."/>
            <person name="Korf I."/>
            <person name="Kumar S."/>
            <person name="Laney S."/>
            <person name="Li B.W."/>
            <person name="Li W."/>
            <person name="Lindblom T.H."/>
            <person name="Lustigman S."/>
            <person name="Ma D."/>
            <person name="Maina C.V."/>
            <person name="Martin D.M."/>
            <person name="McCarter J.P."/>
            <person name="McReynolds L."/>
            <person name="Mitreva M."/>
            <person name="Nutman T.B."/>
            <person name="Parkinson J."/>
            <person name="Peregrin-Alvarez J.M."/>
            <person name="Poole C."/>
            <person name="Ren Q."/>
            <person name="Saunders L."/>
            <person name="Sluder A.E."/>
            <person name="Smith K."/>
            <person name="Stanke M."/>
            <person name="Unnasch T.R."/>
            <person name="Ware J."/>
            <person name="Wei A.D."/>
            <person name="Weil G."/>
            <person name="Williams D.J."/>
            <person name="Zhang Y."/>
            <person name="Williams S.A."/>
            <person name="Fraser-Liggett C."/>
            <person name="Slatko B."/>
            <person name="Blaxter M.L."/>
            <person name="Scott A.L."/>
        </authorList>
    </citation>
    <scope>NUCLEOTIDE SEQUENCE</scope>
    <source>
        <strain evidence="2 4">FR3</strain>
    </source>
</reference>
<reference evidence="3" key="3">
    <citation type="submission" date="2019-04" db="EMBL/GenBank/DDBJ databases">
        <authorList>
            <person name="Howe K."/>
            <person name="Paulini M."/>
            <person name="Williams G."/>
        </authorList>
    </citation>
    <scope>NUCLEOTIDE SEQUENCE [LARGE SCALE GENOMIC DNA]</scope>
    <source>
        <strain evidence="3">FR3</strain>
    </source>
</reference>
<dbReference type="Pfam" id="PF02597">
    <property type="entry name" value="ThiS"/>
    <property type="match status" value="1"/>
</dbReference>
<dbReference type="OrthoDB" id="5531344at2759"/>
<dbReference type="WormBase" id="Bm10818">
    <property type="protein sequence ID" value="BM20575"/>
    <property type="gene ID" value="WBGene00231079"/>
</dbReference>
<dbReference type="GO" id="GO:0000166">
    <property type="term" value="F:nucleotide binding"/>
    <property type="evidence" value="ECO:0007669"/>
    <property type="project" value="UniProtKB-KW"/>
</dbReference>
<evidence type="ECO:0000313" key="5">
    <source>
        <dbReference type="WBParaSite" id="Bm10818.1"/>
    </source>
</evidence>
<dbReference type="SUPFAM" id="SSF54285">
    <property type="entry name" value="MoaD/ThiS"/>
    <property type="match status" value="1"/>
</dbReference>
<dbReference type="STRING" id="6279.A0A0K0IPM1"/>
<dbReference type="OMA" id="DQEYANP"/>
<dbReference type="UniPathway" id="UPA00344"/>
<evidence type="ECO:0000313" key="3">
    <source>
        <dbReference type="EMBL" id="VIO91691.1"/>
    </source>
</evidence>
<accession>A0A4E9FDV2</accession>
<dbReference type="InterPro" id="IPR012675">
    <property type="entry name" value="Beta-grasp_dom_sf"/>
</dbReference>
<dbReference type="PANTHER" id="PTHR33359:SF1">
    <property type="entry name" value="MOLYBDOPTERIN SYNTHASE SULFUR CARRIER SUBUNIT"/>
    <property type="match status" value="1"/>
</dbReference>
<dbReference type="Gene3D" id="3.10.20.30">
    <property type="match status" value="1"/>
</dbReference>
<dbReference type="Proteomes" id="UP000006672">
    <property type="component" value="Unassembled WGS sequence"/>
</dbReference>
<evidence type="ECO:0000313" key="6">
    <source>
        <dbReference type="WormBase" id="Bm10818"/>
    </source>
</evidence>
<evidence type="ECO:0000256" key="1">
    <source>
        <dbReference type="ARBA" id="ARBA00022741"/>
    </source>
</evidence>
<evidence type="ECO:0000313" key="2">
    <source>
        <dbReference type="EMBL" id="CDP99876.1"/>
    </source>
</evidence>
<dbReference type="WBParaSite" id="Bm10818.1">
    <property type="protein sequence ID" value="Bm10818.1"/>
    <property type="gene ID" value="WBGene00231079"/>
</dbReference>
<dbReference type="EMBL" id="LN857010">
    <property type="protein sequence ID" value="CDP99876.1"/>
    <property type="molecule type" value="Genomic_DNA"/>
</dbReference>
<name>A0A0K0IPM1_BRUMA</name>
<dbReference type="InterPro" id="IPR003749">
    <property type="entry name" value="ThiS/MoaD-like"/>
</dbReference>
<reference evidence="2" key="2">
    <citation type="submission" date="2012-12" db="EMBL/GenBank/DDBJ databases">
        <authorList>
            <person name="Gao Y.W."/>
            <person name="Fan S.T."/>
            <person name="Sun H.T."/>
            <person name="Wang Z."/>
            <person name="Gao X.L."/>
            <person name="Li Y.G."/>
            <person name="Wang T.C."/>
            <person name="Zhang K."/>
            <person name="Xu W.W."/>
            <person name="Yu Z.J."/>
            <person name="Xia X.Z."/>
        </authorList>
    </citation>
    <scope>NUCLEOTIDE SEQUENCE</scope>
    <source>
        <strain evidence="2">FR3</strain>
    </source>
</reference>
<dbReference type="GeneID" id="6103990"/>
<dbReference type="CTD" id="6103990"/>
<dbReference type="GO" id="GO:1990133">
    <property type="term" value="C:molybdopterin adenylyltransferase complex"/>
    <property type="evidence" value="ECO:0007669"/>
    <property type="project" value="TreeGrafter"/>
</dbReference>
<gene>
    <name evidence="2 5 6" type="ORF">Bm10818</name>
    <name evidence="3" type="ORF">BM_BM10818</name>
    <name evidence="2" type="ORF">BM_Bm10818</name>
</gene>
<dbReference type="InterPro" id="IPR044672">
    <property type="entry name" value="MOCS2A"/>
</dbReference>
<keyword evidence="1" id="KW-0547">Nucleotide-binding</keyword>
<dbReference type="InterPro" id="IPR016155">
    <property type="entry name" value="Mopterin_synth/thiamin_S_b"/>
</dbReference>
<dbReference type="GO" id="GO:0006777">
    <property type="term" value="P:Mo-molybdopterin cofactor biosynthetic process"/>
    <property type="evidence" value="ECO:0007669"/>
    <property type="project" value="InterPro"/>
</dbReference>
<proteinExistence type="predicted"/>